<dbReference type="CDD" id="cd05154">
    <property type="entry name" value="ACAD10_11_N-like"/>
    <property type="match status" value="1"/>
</dbReference>
<protein>
    <submittedName>
        <fullName evidence="2">Phosphotransferase family protein</fullName>
    </submittedName>
</protein>
<proteinExistence type="predicted"/>
<feature type="domain" description="Aminoglycoside phosphotransferase" evidence="1">
    <location>
        <begin position="20"/>
        <end position="235"/>
    </location>
</feature>
<dbReference type="PANTHER" id="PTHR21310:SF57">
    <property type="entry name" value="BLR2944 PROTEIN"/>
    <property type="match status" value="1"/>
</dbReference>
<reference evidence="2" key="1">
    <citation type="submission" date="2020-10" db="EMBL/GenBank/DDBJ databases">
        <title>Microbiome of the Black Sea water column analyzed by genome centric metagenomics.</title>
        <authorList>
            <person name="Cabello-Yeves P.J."/>
            <person name="Callieri C."/>
            <person name="Picazo A."/>
            <person name="Mehrshad M."/>
            <person name="Haro-Moreno J.M."/>
            <person name="Roda-Garcia J."/>
            <person name="Dzembekova N."/>
            <person name="Slabakova V."/>
            <person name="Slabakova N."/>
            <person name="Moncheva S."/>
            <person name="Rodriguez-Valera F."/>
        </authorList>
    </citation>
    <scope>NUCLEOTIDE SEQUENCE</scope>
    <source>
        <strain evidence="2">BS307-5m-G49</strain>
    </source>
</reference>
<evidence type="ECO:0000313" key="2">
    <source>
        <dbReference type="EMBL" id="MBL6811569.1"/>
    </source>
</evidence>
<organism evidence="2 3">
    <name type="scientific">SAR86 cluster bacterium</name>
    <dbReference type="NCBI Taxonomy" id="2030880"/>
    <lineage>
        <taxon>Bacteria</taxon>
        <taxon>Pseudomonadati</taxon>
        <taxon>Pseudomonadota</taxon>
        <taxon>Gammaproteobacteria</taxon>
        <taxon>SAR86 cluster</taxon>
    </lineage>
</organism>
<accession>A0A937HWA2</accession>
<dbReference type="AlphaFoldDB" id="A0A937HWA2"/>
<evidence type="ECO:0000313" key="3">
    <source>
        <dbReference type="Proteomes" id="UP000744438"/>
    </source>
</evidence>
<name>A0A937HWA2_9GAMM</name>
<evidence type="ECO:0000259" key="1">
    <source>
        <dbReference type="Pfam" id="PF01636"/>
    </source>
</evidence>
<dbReference type="InterPro" id="IPR041726">
    <property type="entry name" value="ACAD10_11_N"/>
</dbReference>
<dbReference type="InterPro" id="IPR011009">
    <property type="entry name" value="Kinase-like_dom_sf"/>
</dbReference>
<dbReference type="EMBL" id="JADHQC010000005">
    <property type="protein sequence ID" value="MBL6811569.1"/>
    <property type="molecule type" value="Genomic_DNA"/>
</dbReference>
<sequence length="320" mass="36653">MSDFQEFLENSLQQKIKQLIPLTGGASADINRIILANEDELIVRRTLSQEKSMMAIPKILEAKIQKVVKKNGAPVPEILFEFSEGEEIGEGYVMEAIPGETIPRKILRDERFSTAREKLPFEIGKSLAKIHQTQLEDLKALDQVTFSDSLEKLFQVYLSFNQPQPVFDLAFKWLEAQKLTEYDDVLVHGDFRFGNFIISEENLESIIDWELAHIGNPMEDLGWLCVRSWRFGNVEKRVGGLGDIKDLIAGYEFNSDIKIDESQLDIWQLYGSLRWGVICMMQTFAHLSGMVNSVEKAAIGRRVSETEFDLMNMIKHKNFL</sequence>
<dbReference type="Pfam" id="PF01636">
    <property type="entry name" value="APH"/>
    <property type="match status" value="1"/>
</dbReference>
<gene>
    <name evidence="2" type="ORF">ISQ63_01645</name>
</gene>
<dbReference type="Gene3D" id="3.90.1200.10">
    <property type="match status" value="1"/>
</dbReference>
<dbReference type="PANTHER" id="PTHR21310">
    <property type="entry name" value="AMINOGLYCOSIDE PHOSPHOTRANSFERASE-RELATED-RELATED"/>
    <property type="match status" value="1"/>
</dbReference>
<dbReference type="InterPro" id="IPR002575">
    <property type="entry name" value="Aminoglycoside_PTrfase"/>
</dbReference>
<dbReference type="Proteomes" id="UP000744438">
    <property type="component" value="Unassembled WGS sequence"/>
</dbReference>
<dbReference type="InterPro" id="IPR051678">
    <property type="entry name" value="AGP_Transferase"/>
</dbReference>
<comment type="caution">
    <text evidence="2">The sequence shown here is derived from an EMBL/GenBank/DDBJ whole genome shotgun (WGS) entry which is preliminary data.</text>
</comment>
<dbReference type="SUPFAM" id="SSF56112">
    <property type="entry name" value="Protein kinase-like (PK-like)"/>
    <property type="match status" value="1"/>
</dbReference>